<evidence type="ECO:0000256" key="1">
    <source>
        <dbReference type="SAM" id="Phobius"/>
    </source>
</evidence>
<dbReference type="InterPro" id="IPR007047">
    <property type="entry name" value="Flp_Fap"/>
</dbReference>
<keyword evidence="1" id="KW-0812">Transmembrane</keyword>
<dbReference type="AlphaFoldDB" id="C9PRM1"/>
<feature type="transmembrane region" description="Helical" evidence="1">
    <location>
        <begin position="30"/>
        <end position="47"/>
    </location>
</feature>
<evidence type="ECO:0000313" key="3">
    <source>
        <dbReference type="Proteomes" id="UP000005519"/>
    </source>
</evidence>
<comment type="caution">
    <text evidence="2">The sequence shown here is derived from an EMBL/GenBank/DDBJ whole genome shotgun (WGS) entry which is preliminary data.</text>
</comment>
<name>C9PRM1_9PAST</name>
<proteinExistence type="predicted"/>
<keyword evidence="3" id="KW-1185">Reference proteome</keyword>
<reference evidence="2 3" key="1">
    <citation type="submission" date="2009-10" db="EMBL/GenBank/DDBJ databases">
        <authorList>
            <person name="Muzny D."/>
            <person name="Qin X."/>
            <person name="Deng J."/>
            <person name="Jiang H."/>
            <person name="Liu Y."/>
            <person name="Qu J."/>
            <person name="Song X.-Z."/>
            <person name="Zhang L."/>
            <person name="Thornton R."/>
            <person name="Coyle M."/>
            <person name="Francisco L."/>
            <person name="Jackson L."/>
            <person name="Javaid M."/>
            <person name="Korchina V."/>
            <person name="Kovar C."/>
            <person name="Mata R."/>
            <person name="Mathew T."/>
            <person name="Ngo R."/>
            <person name="Nguyen L."/>
            <person name="Nguyen N."/>
            <person name="Okwuonu G."/>
            <person name="Ongeri F."/>
            <person name="Pham C."/>
            <person name="Simmons D."/>
            <person name="Wilczek-Boney K."/>
            <person name="Hale W."/>
            <person name="Jakkamsetti A."/>
            <person name="Pham P."/>
            <person name="Ruth R."/>
            <person name="San Lucas F."/>
            <person name="Warren J."/>
            <person name="Zhang J."/>
            <person name="Zhao Z."/>
            <person name="Zhou C."/>
            <person name="Zhu D."/>
            <person name="Lee S."/>
            <person name="Bess C."/>
            <person name="Blankenburg K."/>
            <person name="Forbes L."/>
            <person name="Fu Q."/>
            <person name="Gubbala S."/>
            <person name="Hirani K."/>
            <person name="Jayaseelan J.C."/>
            <person name="Lara F."/>
            <person name="Munidasa M."/>
            <person name="Palculict T."/>
            <person name="Patil S."/>
            <person name="Pu L.-L."/>
            <person name="Saada N."/>
            <person name="Tang L."/>
            <person name="Weissenberger G."/>
            <person name="Zhu Y."/>
            <person name="Hemphill L."/>
            <person name="Shang Y."/>
            <person name="Youmans B."/>
            <person name="Ayvaz T."/>
            <person name="Ross M."/>
            <person name="Santibanez J."/>
            <person name="Aqrawi P."/>
            <person name="Gross S."/>
            <person name="Joshi V."/>
            <person name="Fowler G."/>
            <person name="Nazareth L."/>
            <person name="Reid J."/>
            <person name="Worley K."/>
            <person name="Petrosino J."/>
            <person name="Highlander S."/>
            <person name="Gibbs R."/>
        </authorList>
    </citation>
    <scope>NUCLEOTIDE SEQUENCE [LARGE SCALE GENOMIC DNA]</scope>
    <source>
        <strain evidence="2 3">ATCC 43325</strain>
    </source>
</reference>
<dbReference type="Proteomes" id="UP000005519">
    <property type="component" value="Unassembled WGS sequence"/>
</dbReference>
<protein>
    <submittedName>
        <fullName evidence="2">Flp/Fap pilin component</fullName>
    </submittedName>
</protein>
<evidence type="ECO:0000313" key="2">
    <source>
        <dbReference type="EMBL" id="EEX49598.1"/>
    </source>
</evidence>
<keyword evidence="1" id="KW-1133">Transmembrane helix</keyword>
<accession>C9PRM1</accession>
<dbReference type="EMBL" id="ACZR01000018">
    <property type="protein sequence ID" value="EEX49598.1"/>
    <property type="molecule type" value="Genomic_DNA"/>
</dbReference>
<sequence length="73" mass="8088">MKFIMLLLYKVGVSFKYFFSQCKGITSIEYGLIAAIVAIFIVSVLYGDNALVEAIKGKFELLSSIVKNSLKDS</sequence>
<dbReference type="STRING" id="667128.HMPREF0621_1645"/>
<dbReference type="Pfam" id="PF04964">
    <property type="entry name" value="Flp_Fap"/>
    <property type="match status" value="1"/>
</dbReference>
<organism evidence="2 3">
    <name type="scientific">Pasteurella dagmatis ATCC 43325</name>
    <dbReference type="NCBI Taxonomy" id="667128"/>
    <lineage>
        <taxon>Bacteria</taxon>
        <taxon>Pseudomonadati</taxon>
        <taxon>Pseudomonadota</taxon>
        <taxon>Gammaproteobacteria</taxon>
        <taxon>Pasteurellales</taxon>
        <taxon>Pasteurellaceae</taxon>
        <taxon>Pasteurella</taxon>
    </lineage>
</organism>
<keyword evidence="1" id="KW-0472">Membrane</keyword>
<gene>
    <name evidence="2" type="ORF">HMPREF0621_1645</name>
</gene>
<dbReference type="HOGENOM" id="CLU_171854_2_1_6"/>